<comment type="caution">
    <text evidence="2">The sequence shown here is derived from an EMBL/GenBank/DDBJ whole genome shotgun (WGS) entry which is preliminary data.</text>
</comment>
<dbReference type="Proteomes" id="UP001165395">
    <property type="component" value="Unassembled WGS sequence"/>
</dbReference>
<feature type="domain" description="CheW-like" evidence="1">
    <location>
        <begin position="27"/>
        <end position="167"/>
    </location>
</feature>
<dbReference type="Gene3D" id="2.40.50.180">
    <property type="entry name" value="CheA-289, Domain 4"/>
    <property type="match status" value="1"/>
</dbReference>
<gene>
    <name evidence="2" type="ORF">LIN78_04155</name>
</gene>
<organism evidence="2 3">
    <name type="scientific">Leeia speluncae</name>
    <dbReference type="NCBI Taxonomy" id="2884804"/>
    <lineage>
        <taxon>Bacteria</taxon>
        <taxon>Pseudomonadati</taxon>
        <taxon>Pseudomonadota</taxon>
        <taxon>Betaproteobacteria</taxon>
        <taxon>Neisseriales</taxon>
        <taxon>Leeiaceae</taxon>
        <taxon>Leeia</taxon>
    </lineage>
</organism>
<accession>A0ABS8D3K0</accession>
<dbReference type="EMBL" id="JAJBZT010000002">
    <property type="protein sequence ID" value="MCB6182747.1"/>
    <property type="molecule type" value="Genomic_DNA"/>
</dbReference>
<dbReference type="Pfam" id="PF01584">
    <property type="entry name" value="CheW"/>
    <property type="match status" value="1"/>
</dbReference>
<reference evidence="2" key="1">
    <citation type="submission" date="2021-10" db="EMBL/GenBank/DDBJ databases">
        <title>The complete genome sequence of Leeia sp. TBRC 13508.</title>
        <authorList>
            <person name="Charoenyingcharoen P."/>
            <person name="Yukphan P."/>
        </authorList>
    </citation>
    <scope>NUCLEOTIDE SEQUENCE</scope>
    <source>
        <strain evidence="2">TBRC 13508</strain>
    </source>
</reference>
<sequence>MAKRVSLREFQERVSQRLQSATSGQVKLSSLGVKVGGHHFLIDLTQVSEVISVPPVLPVTMTHDWYKGVTNIRGTLYSVSDLSLFLLGEPAMIRPGNRLLLLQHKLLDNSALLVEQIVGLRQLDLLNQDIASLTGLVGECVGQSFTDETGAIWHQLDLEKLVKQPSFLQVNREQ</sequence>
<dbReference type="RefSeq" id="WP_227178797.1">
    <property type="nucleotide sequence ID" value="NZ_JAJBZT010000002.1"/>
</dbReference>
<evidence type="ECO:0000259" key="1">
    <source>
        <dbReference type="PROSITE" id="PS50851"/>
    </source>
</evidence>
<dbReference type="Gene3D" id="2.30.30.40">
    <property type="entry name" value="SH3 Domains"/>
    <property type="match status" value="1"/>
</dbReference>
<dbReference type="SMART" id="SM00260">
    <property type="entry name" value="CheW"/>
    <property type="match status" value="1"/>
</dbReference>
<name>A0ABS8D3K0_9NEIS</name>
<dbReference type="PANTHER" id="PTHR22617:SF43">
    <property type="entry name" value="PROTEIN PILI"/>
    <property type="match status" value="1"/>
</dbReference>
<proteinExistence type="predicted"/>
<dbReference type="PROSITE" id="PS50851">
    <property type="entry name" value="CHEW"/>
    <property type="match status" value="1"/>
</dbReference>
<evidence type="ECO:0000313" key="2">
    <source>
        <dbReference type="EMBL" id="MCB6182747.1"/>
    </source>
</evidence>
<keyword evidence="3" id="KW-1185">Reference proteome</keyword>
<evidence type="ECO:0000313" key="3">
    <source>
        <dbReference type="Proteomes" id="UP001165395"/>
    </source>
</evidence>
<dbReference type="PANTHER" id="PTHR22617">
    <property type="entry name" value="CHEMOTAXIS SENSOR HISTIDINE KINASE-RELATED"/>
    <property type="match status" value="1"/>
</dbReference>
<dbReference type="SUPFAM" id="SSF50341">
    <property type="entry name" value="CheW-like"/>
    <property type="match status" value="1"/>
</dbReference>
<dbReference type="InterPro" id="IPR036061">
    <property type="entry name" value="CheW-like_dom_sf"/>
</dbReference>
<protein>
    <submittedName>
        <fullName evidence="2">Chemotaxis protein CheW</fullName>
    </submittedName>
</protein>
<dbReference type="InterPro" id="IPR002545">
    <property type="entry name" value="CheW-lke_dom"/>
</dbReference>
<dbReference type="InterPro" id="IPR039315">
    <property type="entry name" value="CheW"/>
</dbReference>